<name>A0ABY4N3J4_9MICO</name>
<evidence type="ECO:0000256" key="5">
    <source>
        <dbReference type="ARBA" id="ARBA00022490"/>
    </source>
</evidence>
<dbReference type="GO" id="GO:0004148">
    <property type="term" value="F:dihydrolipoyl dehydrogenase (NADH) activity"/>
    <property type="evidence" value="ECO:0007669"/>
    <property type="project" value="UniProtKB-EC"/>
</dbReference>
<dbReference type="PROSITE" id="PS00076">
    <property type="entry name" value="PYRIDINE_REDOX_1"/>
    <property type="match status" value="1"/>
</dbReference>
<dbReference type="SUPFAM" id="SSF51905">
    <property type="entry name" value="FAD/NAD(P)-binding domain"/>
    <property type="match status" value="1"/>
</dbReference>
<keyword evidence="11 13" id="KW-0676">Redox-active center</keyword>
<evidence type="ECO:0000256" key="3">
    <source>
        <dbReference type="ARBA" id="ARBA00012608"/>
    </source>
</evidence>
<evidence type="ECO:0000256" key="13">
    <source>
        <dbReference type="RuleBase" id="RU003692"/>
    </source>
</evidence>
<dbReference type="InterPro" id="IPR006258">
    <property type="entry name" value="Lipoamide_DH"/>
</dbReference>
<keyword evidence="9 13" id="KW-0520">NAD</keyword>
<evidence type="ECO:0000256" key="7">
    <source>
        <dbReference type="ARBA" id="ARBA00022827"/>
    </source>
</evidence>
<evidence type="ECO:0000259" key="15">
    <source>
        <dbReference type="Pfam" id="PF07992"/>
    </source>
</evidence>
<dbReference type="InterPro" id="IPR001100">
    <property type="entry name" value="Pyr_nuc-diS_OxRdtase"/>
</dbReference>
<evidence type="ECO:0000256" key="10">
    <source>
        <dbReference type="ARBA" id="ARBA00023157"/>
    </source>
</evidence>
<evidence type="ECO:0000256" key="12">
    <source>
        <dbReference type="ARBA" id="ARBA00049187"/>
    </source>
</evidence>
<dbReference type="InterPro" id="IPR050151">
    <property type="entry name" value="Class-I_Pyr_Nuc-Dis_Oxidored"/>
</dbReference>
<reference evidence="16" key="1">
    <citation type="submission" date="2022-05" db="EMBL/GenBank/DDBJ databases">
        <title>Complete genome sequence of toluene-degrading Gulosibacter sediminis strain ACHW.36C.</title>
        <authorList>
            <person name="Wai A.C."/>
            <person name="Lai G.K."/>
            <person name="Griffin S.D."/>
            <person name="Leung F.C."/>
        </authorList>
    </citation>
    <scope>NUCLEOTIDE SEQUENCE [LARGE SCALE GENOMIC DNA]</scope>
    <source>
        <strain evidence="16">ACHW.36C</strain>
    </source>
</reference>
<evidence type="ECO:0000256" key="8">
    <source>
        <dbReference type="ARBA" id="ARBA00023002"/>
    </source>
</evidence>
<gene>
    <name evidence="16" type="primary">lpdA</name>
    <name evidence="16" type="ORF">M3M28_06185</name>
</gene>
<comment type="miscellaneous">
    <text evidence="13">The active site is a redox-active disulfide bond.</text>
</comment>
<dbReference type="EC" id="1.8.1.4" evidence="3 13"/>
<keyword evidence="7 13" id="KW-0274">FAD</keyword>
<sequence>MADHNFDLVVLGGGSAGYAAAIRAKQLGQTVALVEKDKLGGTCLHRGCVPTKAMLHAGEVADAVEDGARLGVNLKLEGIDAGKIAAFRDGIVSGKFKGLQGLLKAKKIDVFAGEGRLVDAKTVQVGDDKLIAKNVVIATGSYSKSIPGLEITGNVITSDQALQMDWVPQRAVVLGGGVIGLEFASLWRALGAEVTIIEGLPHLAPAEDEAISKALERAYKKRGINFQLSTKFESVTQDEYGVHVKTDKGGETIDGDVLLVAIGRGPVTQNIGLEEVGVETDRGFVLVNDKLETNVAGVYAIGDITPGLQLAHRSYQHGIFVAEQIAGQSPVLVEDKNIPKVTYCEPQVASVGLSEKKAAEEYGADNITAYEYNLAGNAKSSILGTAGFVKAIRVNDGPVVGIHMIGARVGELVGEAQLIVNWDAYPEDVAQLVHAHPTQGETIGEAMMALAGRPLHAI</sequence>
<dbReference type="PRINTS" id="PR00368">
    <property type="entry name" value="FADPNR"/>
</dbReference>
<evidence type="ECO:0000256" key="9">
    <source>
        <dbReference type="ARBA" id="ARBA00023027"/>
    </source>
</evidence>
<dbReference type="InterPro" id="IPR012999">
    <property type="entry name" value="Pyr_OxRdtase_I_AS"/>
</dbReference>
<feature type="domain" description="FAD/NAD(P)-binding" evidence="15">
    <location>
        <begin position="6"/>
        <end position="318"/>
    </location>
</feature>
<keyword evidence="10" id="KW-1015">Disulfide bond</keyword>
<keyword evidence="8 13" id="KW-0560">Oxidoreductase</keyword>
<evidence type="ECO:0000259" key="14">
    <source>
        <dbReference type="Pfam" id="PF02852"/>
    </source>
</evidence>
<comment type="similarity">
    <text evidence="2 13">Belongs to the class-I pyridine nucleotide-disulfide oxidoreductase family.</text>
</comment>
<dbReference type="Pfam" id="PF02852">
    <property type="entry name" value="Pyr_redox_dim"/>
    <property type="match status" value="1"/>
</dbReference>
<dbReference type="Gene3D" id="3.50.50.60">
    <property type="entry name" value="FAD/NAD(P)-binding domain"/>
    <property type="match status" value="2"/>
</dbReference>
<evidence type="ECO:0000313" key="16">
    <source>
        <dbReference type="EMBL" id="UQN16027.1"/>
    </source>
</evidence>
<evidence type="ECO:0000256" key="11">
    <source>
        <dbReference type="ARBA" id="ARBA00023284"/>
    </source>
</evidence>
<dbReference type="Pfam" id="PF07992">
    <property type="entry name" value="Pyr_redox_2"/>
    <property type="match status" value="1"/>
</dbReference>
<evidence type="ECO:0000256" key="6">
    <source>
        <dbReference type="ARBA" id="ARBA00022630"/>
    </source>
</evidence>
<keyword evidence="5" id="KW-0963">Cytoplasm</keyword>
<dbReference type="Gene3D" id="3.30.390.30">
    <property type="match status" value="1"/>
</dbReference>
<proteinExistence type="inferred from homology"/>
<keyword evidence="6 13" id="KW-0285">Flavoprotein</keyword>
<dbReference type="InterPro" id="IPR004099">
    <property type="entry name" value="Pyr_nucl-diS_OxRdtase_dimer"/>
</dbReference>
<dbReference type="NCBIfam" id="TIGR01350">
    <property type="entry name" value="lipoamide_DH"/>
    <property type="match status" value="1"/>
</dbReference>
<evidence type="ECO:0000256" key="4">
    <source>
        <dbReference type="ARBA" id="ARBA00016961"/>
    </source>
</evidence>
<evidence type="ECO:0000256" key="2">
    <source>
        <dbReference type="ARBA" id="ARBA00007532"/>
    </source>
</evidence>
<comment type="cofactor">
    <cofactor evidence="13">
        <name>FAD</name>
        <dbReference type="ChEBI" id="CHEBI:57692"/>
    </cofactor>
    <text evidence="13">Binds 1 FAD per subunit.</text>
</comment>
<comment type="subcellular location">
    <subcellularLocation>
        <location evidence="1">Cytoplasm</location>
    </subcellularLocation>
</comment>
<dbReference type="InterPro" id="IPR036188">
    <property type="entry name" value="FAD/NAD-bd_sf"/>
</dbReference>
<dbReference type="SUPFAM" id="SSF55424">
    <property type="entry name" value="FAD/NAD-linked reductases, dimerisation (C-terminal) domain"/>
    <property type="match status" value="1"/>
</dbReference>
<feature type="domain" description="Pyridine nucleotide-disulphide oxidoreductase dimerisation" evidence="14">
    <location>
        <begin position="338"/>
        <end position="446"/>
    </location>
</feature>
<dbReference type="EMBL" id="CP097160">
    <property type="protein sequence ID" value="UQN16027.1"/>
    <property type="molecule type" value="Genomic_DNA"/>
</dbReference>
<dbReference type="PRINTS" id="PR00411">
    <property type="entry name" value="PNDRDTASEI"/>
</dbReference>
<accession>A0ABY4N3J4</accession>
<dbReference type="PANTHER" id="PTHR22912:SF217">
    <property type="entry name" value="DIHYDROLIPOYL DEHYDROGENASE"/>
    <property type="match status" value="1"/>
</dbReference>
<organism evidence="16">
    <name type="scientific">Gulosibacter sediminis</name>
    <dbReference type="NCBI Taxonomy" id="1729695"/>
    <lineage>
        <taxon>Bacteria</taxon>
        <taxon>Bacillati</taxon>
        <taxon>Actinomycetota</taxon>
        <taxon>Actinomycetes</taxon>
        <taxon>Micrococcales</taxon>
        <taxon>Microbacteriaceae</taxon>
        <taxon>Gulosibacter</taxon>
    </lineage>
</organism>
<comment type="catalytic activity">
    <reaction evidence="12 13">
        <text>N(6)-[(R)-dihydrolipoyl]-L-lysyl-[protein] + NAD(+) = N(6)-[(R)-lipoyl]-L-lysyl-[protein] + NADH + H(+)</text>
        <dbReference type="Rhea" id="RHEA:15045"/>
        <dbReference type="Rhea" id="RHEA-COMP:10474"/>
        <dbReference type="Rhea" id="RHEA-COMP:10475"/>
        <dbReference type="ChEBI" id="CHEBI:15378"/>
        <dbReference type="ChEBI" id="CHEBI:57540"/>
        <dbReference type="ChEBI" id="CHEBI:57945"/>
        <dbReference type="ChEBI" id="CHEBI:83099"/>
        <dbReference type="ChEBI" id="CHEBI:83100"/>
        <dbReference type="EC" id="1.8.1.4"/>
    </reaction>
</comment>
<dbReference type="PANTHER" id="PTHR22912">
    <property type="entry name" value="DISULFIDE OXIDOREDUCTASE"/>
    <property type="match status" value="1"/>
</dbReference>
<protein>
    <recommendedName>
        <fullName evidence="4 13">Dihydrolipoyl dehydrogenase</fullName>
        <ecNumber evidence="3 13">1.8.1.4</ecNumber>
    </recommendedName>
</protein>
<dbReference type="InterPro" id="IPR016156">
    <property type="entry name" value="FAD/NAD-linked_Rdtase_dimer_sf"/>
</dbReference>
<dbReference type="PIRSF" id="PIRSF000350">
    <property type="entry name" value="Mercury_reductase_MerA"/>
    <property type="match status" value="1"/>
</dbReference>
<evidence type="ECO:0000256" key="1">
    <source>
        <dbReference type="ARBA" id="ARBA00004496"/>
    </source>
</evidence>
<dbReference type="InterPro" id="IPR023753">
    <property type="entry name" value="FAD/NAD-binding_dom"/>
</dbReference>